<feature type="repeat" description="WD" evidence="1">
    <location>
        <begin position="1"/>
        <end position="18"/>
    </location>
</feature>
<dbReference type="EMBL" id="MUJZ01024641">
    <property type="protein sequence ID" value="OTF79150.1"/>
    <property type="molecule type" value="Genomic_DNA"/>
</dbReference>
<feature type="compositionally biased region" description="Acidic residues" evidence="2">
    <location>
        <begin position="578"/>
        <end position="604"/>
    </location>
</feature>
<dbReference type="GO" id="GO:0006357">
    <property type="term" value="P:regulation of transcription by RNA polymerase II"/>
    <property type="evidence" value="ECO:0007669"/>
    <property type="project" value="TreeGrafter"/>
</dbReference>
<feature type="non-terminal residue" evidence="4">
    <location>
        <position position="1"/>
    </location>
</feature>
<dbReference type="PANTHER" id="PTHR16266">
    <property type="entry name" value="WD REPEAT DOMAIN 9"/>
    <property type="match status" value="1"/>
</dbReference>
<dbReference type="OrthoDB" id="10265743at2759"/>
<dbReference type="PROSITE" id="PS50082">
    <property type="entry name" value="WD_REPEATS_2"/>
    <property type="match status" value="3"/>
</dbReference>
<evidence type="ECO:0000256" key="1">
    <source>
        <dbReference type="PROSITE-ProRule" id="PRU00221"/>
    </source>
</evidence>
<feature type="compositionally biased region" description="Basic and acidic residues" evidence="2">
    <location>
        <begin position="650"/>
        <end position="663"/>
    </location>
</feature>
<dbReference type="InterPro" id="IPR015943">
    <property type="entry name" value="WD40/YVTN_repeat-like_dom_sf"/>
</dbReference>
<feature type="compositionally biased region" description="Polar residues" evidence="2">
    <location>
        <begin position="434"/>
        <end position="445"/>
    </location>
</feature>
<feature type="repeat" description="WD" evidence="1">
    <location>
        <begin position="118"/>
        <end position="153"/>
    </location>
</feature>
<dbReference type="Gene3D" id="2.130.10.10">
    <property type="entry name" value="YVTN repeat-like/Quinoprotein amine dehydrogenase"/>
    <property type="match status" value="3"/>
</dbReference>
<dbReference type="AlphaFoldDB" id="A0A1Y3BE08"/>
<feature type="repeat" description="WD" evidence="1">
    <location>
        <begin position="225"/>
        <end position="267"/>
    </location>
</feature>
<feature type="region of interest" description="Disordered" evidence="2">
    <location>
        <begin position="546"/>
        <end position="682"/>
    </location>
</feature>
<dbReference type="SUPFAM" id="SSF50978">
    <property type="entry name" value="WD40 repeat-like"/>
    <property type="match status" value="1"/>
</dbReference>
<accession>A0A1Y3BE08</accession>
<gene>
    <name evidence="4" type="ORF">BLA29_001893</name>
</gene>
<dbReference type="InterPro" id="IPR052060">
    <property type="entry name" value="Bromo_WD_repeat"/>
</dbReference>
<feature type="non-terminal residue" evidence="4">
    <location>
        <position position="975"/>
    </location>
</feature>
<dbReference type="Pfam" id="PF00400">
    <property type="entry name" value="WD40"/>
    <property type="match status" value="4"/>
</dbReference>
<feature type="compositionally biased region" description="Polar residues" evidence="2">
    <location>
        <begin position="608"/>
        <end position="626"/>
    </location>
</feature>
<dbReference type="GO" id="GO:0007010">
    <property type="term" value="P:cytoskeleton organization"/>
    <property type="evidence" value="ECO:0007669"/>
    <property type="project" value="TreeGrafter"/>
</dbReference>
<dbReference type="InterPro" id="IPR036322">
    <property type="entry name" value="WD40_repeat_dom_sf"/>
</dbReference>
<dbReference type="GO" id="GO:0005634">
    <property type="term" value="C:nucleus"/>
    <property type="evidence" value="ECO:0007669"/>
    <property type="project" value="TreeGrafter"/>
</dbReference>
<proteinExistence type="predicted"/>
<keyword evidence="1" id="KW-0853">WD repeat</keyword>
<dbReference type="InterPro" id="IPR001680">
    <property type="entry name" value="WD40_rpt"/>
</dbReference>
<dbReference type="PANTHER" id="PTHR16266:SF17">
    <property type="entry name" value="BRWD3"/>
    <property type="match status" value="1"/>
</dbReference>
<feature type="compositionally biased region" description="Low complexity" evidence="2">
    <location>
        <begin position="389"/>
        <end position="404"/>
    </location>
</feature>
<dbReference type="Proteomes" id="UP000194236">
    <property type="component" value="Unassembled WGS sequence"/>
</dbReference>
<dbReference type="Pfam" id="PF25313">
    <property type="entry name" value="BRWD_AD"/>
    <property type="match status" value="1"/>
</dbReference>
<protein>
    <submittedName>
        <fullName evidence="4">Bromodomain and WD repeat-containing protein 3-like protein</fullName>
    </submittedName>
</protein>
<feature type="region of interest" description="Disordered" evidence="2">
    <location>
        <begin position="420"/>
        <end position="455"/>
    </location>
</feature>
<organism evidence="4 5">
    <name type="scientific">Euroglyphus maynei</name>
    <name type="common">Mayne's house dust mite</name>
    <dbReference type="NCBI Taxonomy" id="6958"/>
    <lineage>
        <taxon>Eukaryota</taxon>
        <taxon>Metazoa</taxon>
        <taxon>Ecdysozoa</taxon>
        <taxon>Arthropoda</taxon>
        <taxon>Chelicerata</taxon>
        <taxon>Arachnida</taxon>
        <taxon>Acari</taxon>
        <taxon>Acariformes</taxon>
        <taxon>Sarcoptiformes</taxon>
        <taxon>Astigmata</taxon>
        <taxon>Psoroptidia</taxon>
        <taxon>Analgoidea</taxon>
        <taxon>Pyroglyphidae</taxon>
        <taxon>Pyroglyphinae</taxon>
        <taxon>Euroglyphus</taxon>
    </lineage>
</organism>
<dbReference type="InterPro" id="IPR057451">
    <property type="entry name" value="BRWD/PHIP_AD"/>
</dbReference>
<evidence type="ECO:0000313" key="5">
    <source>
        <dbReference type="Proteomes" id="UP000194236"/>
    </source>
</evidence>
<dbReference type="PROSITE" id="PS50294">
    <property type="entry name" value="WD_REPEATS_REGION"/>
    <property type="match status" value="1"/>
</dbReference>
<evidence type="ECO:0000259" key="3">
    <source>
        <dbReference type="Pfam" id="PF25313"/>
    </source>
</evidence>
<feature type="region of interest" description="Disordered" evidence="2">
    <location>
        <begin position="364"/>
        <end position="404"/>
    </location>
</feature>
<reference evidence="4 5" key="1">
    <citation type="submission" date="2017-03" db="EMBL/GenBank/DDBJ databases">
        <title>Genome Survey of Euroglyphus maynei.</title>
        <authorList>
            <person name="Arlian L.G."/>
            <person name="Morgan M.S."/>
            <person name="Rider S.D."/>
        </authorList>
    </citation>
    <scope>NUCLEOTIDE SEQUENCE [LARGE SCALE GENOMIC DNA]</scope>
    <source>
        <strain evidence="4">Arlian Lab</strain>
        <tissue evidence="4">Whole body</tissue>
    </source>
</reference>
<evidence type="ECO:0000313" key="4">
    <source>
        <dbReference type="EMBL" id="OTF79150.1"/>
    </source>
</evidence>
<comment type="caution">
    <text evidence="4">The sequence shown here is derived from an EMBL/GenBank/DDBJ whole genome shotgun (WGS) entry which is preliminary data.</text>
</comment>
<keyword evidence="5" id="KW-1185">Reference proteome</keyword>
<dbReference type="SMART" id="SM00320">
    <property type="entry name" value="WD40"/>
    <property type="match status" value="6"/>
</dbReference>
<evidence type="ECO:0000256" key="2">
    <source>
        <dbReference type="SAM" id="MobiDB-lite"/>
    </source>
</evidence>
<dbReference type="GO" id="GO:0008360">
    <property type="term" value="P:regulation of cell shape"/>
    <property type="evidence" value="ECO:0007669"/>
    <property type="project" value="TreeGrafter"/>
</dbReference>
<sequence length="975" mass="112900">CDKKIRVWNLRTTALIKTLKNHEDQISGVKFCPLMTQDTRYLVSISQDGSVCFYKYDAKTRIFQDDPIRFVERKRRDSQLVSCSFSAGGAFFAVGSTDCSLYVYHVSAPAGPTKILEIEQHTDHVDSLQFSNRSMLRFISSGRDGLAHIWNYEKQKWNHLKIDINQRLDGRPPERRVEIAGTSKTCVLRVCMVAWTIDDRFVITSLTDSSIKVWFSHNAKLKHVLYGHEDEVYIIEPHPTDGRIILTAGHEGAIMIWDVVTGTNIKTFYNALENSQVPASLFDAKWNPDGTMFAATDSYGHLILFGLSPSNPYAELPEHMFFHTDYRPIIRDANDFIIDEQMQIAPHLMPPPFLVDIDGNPYPPRLQRLVPGRENCQDPQLIPFDGDDQQNNQQAQQQQQQQGALTIDDMIQRLQREQRQRLPNGSGDIAVPNVASSPATSSRNGHSVGDGVRNAANLVDPNNRVVNNENQPIVFPMGIYMRKPLILPLPEREIEFIHERQCWLNKMEEEYYRAEQKKRPTVVEPIEPLPEFKPFTRRQRRILYQSSGVRRVSSRSNQSNNNNNLSDRTERQFSLIPLEEDDSNDEDFTGTSEEESSESDDATSDSDWNQPSTSRDRTSFPTSTAGVANVQPHTGRKRRPLVTDGEEDDHIQSDNDDIQHDPSSDMIFLNQPSTSLGNDGSIRSRRRTNIEEIRRNPPERRQRFEQIRVDQNGHQFSHVESNHLDEKFRPPEWFTNSKPKRTPYFPQIGDRVVYFRQGHQKYIDAVRETKCYNINQATKPFRLRGSDSDEIFAKIIGIQYHVKPPRLVTLRMVVIDPLAEENEAEQQQATNNVNHHHPHIAQQQFSVRYHDLDHVCDFIILKQWYDISVSREWRVSDQFRSAIDDQWWIGRIHSMRYNETNSYFQSIEVTWCNGDKELLSPWDLEPLESNLDDDPNQQINDGQSVTDEERIVFSMIDDEEWPPEQRNCDRERIIN</sequence>
<name>A0A1Y3BE08_EURMA</name>
<feature type="domain" description="BRWD/PHIP ancillary-like" evidence="3">
    <location>
        <begin position="743"/>
        <end position="928"/>
    </location>
</feature>
<feature type="compositionally biased region" description="Low complexity" evidence="2">
    <location>
        <begin position="546"/>
        <end position="564"/>
    </location>
</feature>